<dbReference type="EMBL" id="BEXD01001535">
    <property type="protein sequence ID" value="GBB94543.1"/>
    <property type="molecule type" value="Genomic_DNA"/>
</dbReference>
<evidence type="ECO:0000313" key="2">
    <source>
        <dbReference type="Proteomes" id="UP000247702"/>
    </source>
</evidence>
<reference evidence="1 2" key="1">
    <citation type="submission" date="2017-11" db="EMBL/GenBank/DDBJ databases">
        <title>The genome of Rhizophagus clarus HR1 reveals common genetic basis of auxotrophy among arbuscular mycorrhizal fungi.</title>
        <authorList>
            <person name="Kobayashi Y."/>
        </authorList>
    </citation>
    <scope>NUCLEOTIDE SEQUENCE [LARGE SCALE GENOMIC DNA]</scope>
    <source>
        <strain evidence="1 2">HR1</strain>
    </source>
</reference>
<comment type="caution">
    <text evidence="1">The sequence shown here is derived from an EMBL/GenBank/DDBJ whole genome shotgun (WGS) entry which is preliminary data.</text>
</comment>
<organism evidence="1 2">
    <name type="scientific">Rhizophagus clarus</name>
    <dbReference type="NCBI Taxonomy" id="94130"/>
    <lineage>
        <taxon>Eukaryota</taxon>
        <taxon>Fungi</taxon>
        <taxon>Fungi incertae sedis</taxon>
        <taxon>Mucoromycota</taxon>
        <taxon>Glomeromycotina</taxon>
        <taxon>Glomeromycetes</taxon>
        <taxon>Glomerales</taxon>
        <taxon>Glomeraceae</taxon>
        <taxon>Rhizophagus</taxon>
    </lineage>
</organism>
<evidence type="ECO:0000313" key="1">
    <source>
        <dbReference type="EMBL" id="GBB94543.1"/>
    </source>
</evidence>
<protein>
    <submittedName>
        <fullName evidence="1">Uncharacterized protein</fullName>
    </submittedName>
</protein>
<keyword evidence="2" id="KW-1185">Reference proteome</keyword>
<dbReference type="AlphaFoldDB" id="A0A2Z6QW49"/>
<proteinExistence type="predicted"/>
<name>A0A2Z6QW49_9GLOM</name>
<dbReference type="Proteomes" id="UP000247702">
    <property type="component" value="Unassembled WGS sequence"/>
</dbReference>
<gene>
    <name evidence="1" type="ORF">RclHR1_02380002</name>
</gene>
<sequence length="286" mass="34093">MKSHQTFNDGYYAYQYNDNTTLFYEFKILRRGVIRLFSSHDLCYPFYESRIHRGGSGFDKKMLMLEEIFDNNMNLFIDELKHYHKNVKAFRSFKFYNETSFQTAIENILPNCFISEMRLIADRKDQLYKYMFVDMFLCDVKFGAYSAAFELKYFNLIGLLSGESGRWEENPSYQSLFNLDQKLKNESADRLLDRDYIYWCKDEHKHKSIKVKNYIDNGEIQLNTYINILKRGISSREKVGIFDNRIKCSVGNSFVMGYLIVCFGTERIMVKHAKVKKCDYMFSLNR</sequence>
<accession>A0A2Z6QW49</accession>